<evidence type="ECO:0000256" key="1">
    <source>
        <dbReference type="SAM" id="MobiDB-lite"/>
    </source>
</evidence>
<feature type="region of interest" description="Disordered" evidence="1">
    <location>
        <begin position="309"/>
        <end position="409"/>
    </location>
</feature>
<evidence type="ECO:0000313" key="2">
    <source>
        <dbReference type="EMBL" id="KAK7695556.1"/>
    </source>
</evidence>
<feature type="compositionally biased region" description="Pro residues" evidence="1">
    <location>
        <begin position="566"/>
        <end position="580"/>
    </location>
</feature>
<gene>
    <name evidence="2" type="ORF">QCA50_000192</name>
</gene>
<feature type="compositionally biased region" description="Pro residues" evidence="1">
    <location>
        <begin position="590"/>
        <end position="602"/>
    </location>
</feature>
<feature type="compositionally biased region" description="Low complexity" evidence="1">
    <location>
        <begin position="481"/>
        <end position="496"/>
    </location>
</feature>
<feature type="compositionally biased region" description="Acidic residues" evidence="1">
    <location>
        <begin position="508"/>
        <end position="521"/>
    </location>
</feature>
<dbReference type="AlphaFoldDB" id="A0AAW0GPZ8"/>
<feature type="compositionally biased region" description="Low complexity" evidence="1">
    <location>
        <begin position="60"/>
        <end position="70"/>
    </location>
</feature>
<feature type="region of interest" description="Disordered" evidence="1">
    <location>
        <begin position="208"/>
        <end position="236"/>
    </location>
</feature>
<protein>
    <submittedName>
        <fullName evidence="2">Uncharacterized protein</fullName>
    </submittedName>
</protein>
<feature type="compositionally biased region" description="Polar residues" evidence="1">
    <location>
        <begin position="528"/>
        <end position="539"/>
    </location>
</feature>
<feature type="compositionally biased region" description="Low complexity" evidence="1">
    <location>
        <begin position="371"/>
        <end position="394"/>
    </location>
</feature>
<feature type="compositionally biased region" description="Polar residues" evidence="1">
    <location>
        <begin position="108"/>
        <end position="117"/>
    </location>
</feature>
<feature type="compositionally biased region" description="Basic and acidic residues" evidence="1">
    <location>
        <begin position="136"/>
        <end position="150"/>
    </location>
</feature>
<feature type="compositionally biased region" description="Polar residues" evidence="1">
    <location>
        <begin position="315"/>
        <end position="325"/>
    </location>
</feature>
<keyword evidence="3" id="KW-1185">Reference proteome</keyword>
<dbReference type="Proteomes" id="UP001385951">
    <property type="component" value="Unassembled WGS sequence"/>
</dbReference>
<feature type="region of interest" description="Disordered" evidence="1">
    <location>
        <begin position="464"/>
        <end position="634"/>
    </location>
</feature>
<feature type="region of interest" description="Disordered" evidence="1">
    <location>
        <begin position="20"/>
        <end position="182"/>
    </location>
</feature>
<dbReference type="EMBL" id="JASBNA010000001">
    <property type="protein sequence ID" value="KAK7695556.1"/>
    <property type="molecule type" value="Genomic_DNA"/>
</dbReference>
<feature type="compositionally biased region" description="Low complexity" evidence="1">
    <location>
        <begin position="548"/>
        <end position="565"/>
    </location>
</feature>
<evidence type="ECO:0000313" key="3">
    <source>
        <dbReference type="Proteomes" id="UP001385951"/>
    </source>
</evidence>
<organism evidence="2 3">
    <name type="scientific">Cerrena zonata</name>
    <dbReference type="NCBI Taxonomy" id="2478898"/>
    <lineage>
        <taxon>Eukaryota</taxon>
        <taxon>Fungi</taxon>
        <taxon>Dikarya</taxon>
        <taxon>Basidiomycota</taxon>
        <taxon>Agaricomycotina</taxon>
        <taxon>Agaricomycetes</taxon>
        <taxon>Polyporales</taxon>
        <taxon>Cerrenaceae</taxon>
        <taxon>Cerrena</taxon>
    </lineage>
</organism>
<accession>A0AAW0GPZ8</accession>
<sequence length="663" mass="71402">MVRSKGLKEQVPLTAFFQVAGSSTTNTTRKSKKRRKSEALGSSPTVSPKKKAKLKQTLASSPTSSRSLRSSTKKSKETEEIPDSQEPELTLRDRPDYPYSRNTKKDSTPTVIRSTVQAKDYLPTPPDSHLVPPKRSWRDQDHPVTDDKGEGPSSVTRQIQSRSFQVPGTPTRHQGGPTTLGGLRGLSLASISAFSSPASTSFTRFIDPGDEVIPSSQTPPTTPRTPKRRRGLEFSSPTKIAALTFSSPSRIHSSPLFVHDRSHGEIIKSSQSQELSDFLSSPGQVVIPTSQFEEEELRLSSLRSPCRALPRVSPRMSTGLLTPSTAAGDASSISSRSSPLQRPSSRDKLIIPETQAILDRSQENSQSSVKTTSNQSQNLSSTQSSTTQLPFPSGQFPPPSPSNTNDTQMSDAFSQIDMFKQSWEHTPERLKHTEDPNATEPALPSLLPVLLSVKPQRIETFSQEDVQMHGSDNDSVTESEPSQVVNQVNPANNPSSGVRVAKKVTPGDDSETESETEDEDEAPPKSLAVSQATTEQQPIVLSVKGDTPSATPLSSLSSSPSHSLSPSPPAVPIPPTPSIPPRTVADSPPASAPAPCPAPPNPTIESQTQSEPGSDSQISDTPFSIPKDYDPSGVTTQELDTIILPDVVYDFLEMFVEGAQTPS</sequence>
<comment type="caution">
    <text evidence="2">The sequence shown here is derived from an EMBL/GenBank/DDBJ whole genome shotgun (WGS) entry which is preliminary data.</text>
</comment>
<feature type="compositionally biased region" description="Polar residues" evidence="1">
    <location>
        <begin position="153"/>
        <end position="172"/>
    </location>
</feature>
<proteinExistence type="predicted"/>
<reference evidence="2 3" key="1">
    <citation type="submission" date="2022-09" db="EMBL/GenBank/DDBJ databases">
        <authorList>
            <person name="Palmer J.M."/>
        </authorList>
    </citation>
    <scope>NUCLEOTIDE SEQUENCE [LARGE SCALE GENOMIC DNA]</scope>
    <source>
        <strain evidence="2 3">DSM 7382</strain>
    </source>
</reference>
<feature type="compositionally biased region" description="Polar residues" evidence="1">
    <location>
        <begin position="603"/>
        <end position="622"/>
    </location>
</feature>
<feature type="compositionally biased region" description="Low complexity" evidence="1">
    <location>
        <begin position="331"/>
        <end position="343"/>
    </location>
</feature>
<name>A0AAW0GPZ8_9APHY</name>